<dbReference type="Pfam" id="PF01135">
    <property type="entry name" value="PCMT"/>
    <property type="match status" value="1"/>
</dbReference>
<evidence type="ECO:0000256" key="3">
    <source>
        <dbReference type="ARBA" id="ARBA00011890"/>
    </source>
</evidence>
<dbReference type="OrthoDB" id="4035289at2"/>
<dbReference type="NCBIfam" id="NF001453">
    <property type="entry name" value="PRK00312.1"/>
    <property type="match status" value="1"/>
</dbReference>
<dbReference type="Gene3D" id="3.40.50.150">
    <property type="entry name" value="Vaccinia Virus protein VP39"/>
    <property type="match status" value="1"/>
</dbReference>
<dbReference type="AlphaFoldDB" id="A0A1H1U5D4"/>
<dbReference type="SUPFAM" id="SSF53335">
    <property type="entry name" value="S-adenosyl-L-methionine-dependent methyltransferases"/>
    <property type="match status" value="1"/>
</dbReference>
<accession>A0A1H1U5D4</accession>
<evidence type="ECO:0000256" key="8">
    <source>
        <dbReference type="ARBA" id="ARBA00022691"/>
    </source>
</evidence>
<organism evidence="12 13">
    <name type="scientific">Actinopolymorpha singaporensis</name>
    <dbReference type="NCBI Taxonomy" id="117157"/>
    <lineage>
        <taxon>Bacteria</taxon>
        <taxon>Bacillati</taxon>
        <taxon>Actinomycetota</taxon>
        <taxon>Actinomycetes</taxon>
        <taxon>Propionibacteriales</taxon>
        <taxon>Actinopolymorphaceae</taxon>
        <taxon>Actinopolymorpha</taxon>
    </lineage>
</organism>
<reference evidence="12 13" key="1">
    <citation type="submission" date="2016-10" db="EMBL/GenBank/DDBJ databases">
        <authorList>
            <person name="de Groot N.N."/>
        </authorList>
    </citation>
    <scope>NUCLEOTIDE SEQUENCE [LARGE SCALE GENOMIC DNA]</scope>
    <source>
        <strain evidence="12 13">DSM 22024</strain>
    </source>
</reference>
<dbReference type="RefSeq" id="WP_092654691.1">
    <property type="nucleotide sequence ID" value="NZ_LT629732.1"/>
</dbReference>
<keyword evidence="7 12" id="KW-0808">Transferase</keyword>
<gene>
    <name evidence="12" type="ORF">SAMN04489717_3481</name>
</gene>
<comment type="subcellular location">
    <subcellularLocation>
        <location evidence="1">Cytoplasm</location>
    </subcellularLocation>
</comment>
<evidence type="ECO:0000256" key="7">
    <source>
        <dbReference type="ARBA" id="ARBA00022679"/>
    </source>
</evidence>
<evidence type="ECO:0000256" key="6">
    <source>
        <dbReference type="ARBA" id="ARBA00022603"/>
    </source>
</evidence>
<proteinExistence type="inferred from homology"/>
<evidence type="ECO:0000313" key="13">
    <source>
        <dbReference type="Proteomes" id="UP000198983"/>
    </source>
</evidence>
<sequence length="211" mass="22602">MTRWSSEHLVAAARRTGVTDPALLEALRVVRRSAFVPPEYADAANEDRPVPIPHGQVTTQPSLSAGMIEALRLTGTERVLEIGTGYGYQTALLSRLAGLVTSVERWPDLAARARENLAAEDVTNVEVVVGDGTEGAADSAPYEAVLVSAAYPEVPPPLVEQMRPGGRLVQPIGPGGAEEVTVFRRTPEGLDAGRPVLPARFVRLRGHFGYM</sequence>
<evidence type="ECO:0000256" key="2">
    <source>
        <dbReference type="ARBA" id="ARBA00005369"/>
    </source>
</evidence>
<evidence type="ECO:0000256" key="5">
    <source>
        <dbReference type="ARBA" id="ARBA00022490"/>
    </source>
</evidence>
<dbReference type="GO" id="GO:0004719">
    <property type="term" value="F:protein-L-isoaspartate (D-aspartate) O-methyltransferase activity"/>
    <property type="evidence" value="ECO:0007669"/>
    <property type="project" value="UniProtKB-EC"/>
</dbReference>
<evidence type="ECO:0000256" key="9">
    <source>
        <dbReference type="ARBA" id="ARBA00030757"/>
    </source>
</evidence>
<protein>
    <recommendedName>
        <fullName evidence="4">Protein-L-isoaspartate O-methyltransferase</fullName>
        <ecNumber evidence="3">2.1.1.77</ecNumber>
    </recommendedName>
    <alternativeName>
        <fullName evidence="11">L-isoaspartyl protein carboxyl methyltransferase</fullName>
    </alternativeName>
    <alternativeName>
        <fullName evidence="9">Protein L-isoaspartyl methyltransferase</fullName>
    </alternativeName>
    <alternativeName>
        <fullName evidence="10">Protein-beta-aspartate methyltransferase</fullName>
    </alternativeName>
</protein>
<evidence type="ECO:0000313" key="12">
    <source>
        <dbReference type="EMBL" id="SDS67712.1"/>
    </source>
</evidence>
<keyword evidence="5" id="KW-0963">Cytoplasm</keyword>
<keyword evidence="6 12" id="KW-0489">Methyltransferase</keyword>
<dbReference type="InterPro" id="IPR029063">
    <property type="entry name" value="SAM-dependent_MTases_sf"/>
</dbReference>
<dbReference type="InterPro" id="IPR000682">
    <property type="entry name" value="PCMT"/>
</dbReference>
<evidence type="ECO:0000256" key="11">
    <source>
        <dbReference type="ARBA" id="ARBA00031350"/>
    </source>
</evidence>
<dbReference type="Proteomes" id="UP000198983">
    <property type="component" value="Chromosome I"/>
</dbReference>
<keyword evidence="13" id="KW-1185">Reference proteome</keyword>
<keyword evidence="8" id="KW-0949">S-adenosyl-L-methionine</keyword>
<dbReference type="GO" id="GO:0032259">
    <property type="term" value="P:methylation"/>
    <property type="evidence" value="ECO:0007669"/>
    <property type="project" value="UniProtKB-KW"/>
</dbReference>
<dbReference type="STRING" id="117157.SAMN04489717_3481"/>
<dbReference type="EC" id="2.1.1.77" evidence="3"/>
<dbReference type="EMBL" id="LT629732">
    <property type="protein sequence ID" value="SDS67712.1"/>
    <property type="molecule type" value="Genomic_DNA"/>
</dbReference>
<dbReference type="PANTHER" id="PTHR11579:SF0">
    <property type="entry name" value="PROTEIN-L-ISOASPARTATE(D-ASPARTATE) O-METHYLTRANSFERASE"/>
    <property type="match status" value="1"/>
</dbReference>
<evidence type="ECO:0000256" key="10">
    <source>
        <dbReference type="ARBA" id="ARBA00031323"/>
    </source>
</evidence>
<dbReference type="PANTHER" id="PTHR11579">
    <property type="entry name" value="PROTEIN-L-ISOASPARTATE O-METHYLTRANSFERASE"/>
    <property type="match status" value="1"/>
</dbReference>
<comment type="similarity">
    <text evidence="2">Belongs to the methyltransferase superfamily. L-isoaspartyl/D-aspartyl protein methyltransferase family.</text>
</comment>
<evidence type="ECO:0000256" key="1">
    <source>
        <dbReference type="ARBA" id="ARBA00004496"/>
    </source>
</evidence>
<evidence type="ECO:0000256" key="4">
    <source>
        <dbReference type="ARBA" id="ARBA00013346"/>
    </source>
</evidence>
<name>A0A1H1U5D4_9ACTN</name>
<dbReference type="GO" id="GO:0005737">
    <property type="term" value="C:cytoplasm"/>
    <property type="evidence" value="ECO:0007669"/>
    <property type="project" value="UniProtKB-SubCell"/>
</dbReference>
<dbReference type="CDD" id="cd02440">
    <property type="entry name" value="AdoMet_MTases"/>
    <property type="match status" value="1"/>
</dbReference>